<keyword evidence="3" id="KW-1185">Reference proteome</keyword>
<proteinExistence type="predicted"/>
<dbReference type="AlphaFoldDB" id="A0A5B7E5D3"/>
<feature type="chain" id="PRO_5022877362" evidence="1">
    <location>
        <begin position="27"/>
        <end position="669"/>
    </location>
</feature>
<feature type="signal peptide" evidence="1">
    <location>
        <begin position="1"/>
        <end position="26"/>
    </location>
</feature>
<dbReference type="SUPFAM" id="SSF52047">
    <property type="entry name" value="RNI-like"/>
    <property type="match status" value="1"/>
</dbReference>
<dbReference type="EMBL" id="VSRR010002035">
    <property type="protein sequence ID" value="MPC29220.1"/>
    <property type="molecule type" value="Genomic_DNA"/>
</dbReference>
<evidence type="ECO:0000256" key="1">
    <source>
        <dbReference type="SAM" id="SignalP"/>
    </source>
</evidence>
<sequence length="669" mass="75527">MHVGLHNVRIWCTLFLGINVTHVARSTHLDLCAWLLQEVLMPPLKAVERLEKLCGSKVANHLFCVFSSWYKGSNGFNINIDHNYIESESLGNGTLLKLHGLLNNASEYGEESLLQDCNAREDKYIQQLAEKNNEQGNCRSGAVSPIPLQYHMIDAVSHWLAREAKEYLSSHLAPRFREEVLELLINVIACKVDLPRPKEKLRIYEEHLDFICLLAFLLCISLKCLLTKGVTALDLSPISHLVKKWKLLCWGGEIVNHNGEECKCPSFDIFGFSFDIGVSGLKTLKYLKLPHFVYNSFVRKVAYMCPNLEVLILRCSADCANPKYNAPVVTNVELLYGDSMLCPDGHVRLIPGCKDLVTLALPEGVETLDVTNDAIEMLTYMPNLQYFVGVPMIYVTEEFEEIFDQFPEPPKLTNFHHGAYEILSWPTFVYEESPAVPNPEYLSRVFSRVKEVGIYAPSHVTEKVLKGFPKAQDITIFTDNFPAHGKYLKNLTSLDINTGYQEEWPILVSLSQTSPKLEQLTLRSFSLQMDDVCTQSPVFSSLHTLKFHGQHVLQATALLIFLRGCPSLSTFVLSMITDEDGDSQLDEQTLLQAIPMLTGIQKFVYKVQSAFKTTGGVPSSLTMQSCLALIEACPYLMYIGQLETWKITKLELNTLQELVRSKNWALEIA</sequence>
<organism evidence="2 3">
    <name type="scientific">Portunus trituberculatus</name>
    <name type="common">Swimming crab</name>
    <name type="synonym">Neptunus trituberculatus</name>
    <dbReference type="NCBI Taxonomy" id="210409"/>
    <lineage>
        <taxon>Eukaryota</taxon>
        <taxon>Metazoa</taxon>
        <taxon>Ecdysozoa</taxon>
        <taxon>Arthropoda</taxon>
        <taxon>Crustacea</taxon>
        <taxon>Multicrustacea</taxon>
        <taxon>Malacostraca</taxon>
        <taxon>Eumalacostraca</taxon>
        <taxon>Eucarida</taxon>
        <taxon>Decapoda</taxon>
        <taxon>Pleocyemata</taxon>
        <taxon>Brachyura</taxon>
        <taxon>Eubrachyura</taxon>
        <taxon>Portunoidea</taxon>
        <taxon>Portunidae</taxon>
        <taxon>Portuninae</taxon>
        <taxon>Portunus</taxon>
    </lineage>
</organism>
<dbReference type="InterPro" id="IPR032675">
    <property type="entry name" value="LRR_dom_sf"/>
</dbReference>
<dbReference type="OrthoDB" id="6346707at2759"/>
<protein>
    <submittedName>
        <fullName evidence="2">Uncharacterized protein</fullName>
    </submittedName>
</protein>
<name>A0A5B7E5D3_PORTR</name>
<comment type="caution">
    <text evidence="2">The sequence shown here is derived from an EMBL/GenBank/DDBJ whole genome shotgun (WGS) entry which is preliminary data.</text>
</comment>
<evidence type="ECO:0000313" key="3">
    <source>
        <dbReference type="Proteomes" id="UP000324222"/>
    </source>
</evidence>
<dbReference type="Gene3D" id="3.80.10.10">
    <property type="entry name" value="Ribonuclease Inhibitor"/>
    <property type="match status" value="1"/>
</dbReference>
<dbReference type="Proteomes" id="UP000324222">
    <property type="component" value="Unassembled WGS sequence"/>
</dbReference>
<reference evidence="2 3" key="1">
    <citation type="submission" date="2019-05" db="EMBL/GenBank/DDBJ databases">
        <title>Another draft genome of Portunus trituberculatus and its Hox gene families provides insights of decapod evolution.</title>
        <authorList>
            <person name="Jeong J.-H."/>
            <person name="Song I."/>
            <person name="Kim S."/>
            <person name="Choi T."/>
            <person name="Kim D."/>
            <person name="Ryu S."/>
            <person name="Kim W."/>
        </authorList>
    </citation>
    <scope>NUCLEOTIDE SEQUENCE [LARGE SCALE GENOMIC DNA]</scope>
    <source>
        <tissue evidence="2">Muscle</tissue>
    </source>
</reference>
<evidence type="ECO:0000313" key="2">
    <source>
        <dbReference type="EMBL" id="MPC29220.1"/>
    </source>
</evidence>
<gene>
    <name evidence="2" type="ORF">E2C01_022441</name>
</gene>
<keyword evidence="1" id="KW-0732">Signal</keyword>
<accession>A0A5B7E5D3</accession>